<evidence type="ECO:0000313" key="1">
    <source>
        <dbReference type="EMBL" id="VVV78999.1"/>
    </source>
</evidence>
<gene>
    <name evidence="1" type="ORF">NYM_LOCUS8832</name>
</gene>
<protein>
    <submittedName>
        <fullName evidence="1">Uncharacterized protein</fullName>
    </submittedName>
</protein>
<proteinExistence type="predicted"/>
<organism evidence="1">
    <name type="scientific">Nymphaea colorata</name>
    <name type="common">pocket water lily</name>
    <dbReference type="NCBI Taxonomy" id="210225"/>
    <lineage>
        <taxon>Eukaryota</taxon>
        <taxon>Viridiplantae</taxon>
        <taxon>Streptophyta</taxon>
        <taxon>Embryophyta</taxon>
        <taxon>Tracheophyta</taxon>
        <taxon>Spermatophyta</taxon>
        <taxon>Magnoliopsida</taxon>
        <taxon>Nymphaeales</taxon>
        <taxon>Nymphaeaceae</taxon>
        <taxon>Nymphaea</taxon>
    </lineage>
</organism>
<accession>A0A5K0YNI3</accession>
<dbReference type="AlphaFoldDB" id="A0A5K0YNI3"/>
<sequence length="184" mass="19134">MVRIRKKPSSTGRLKALVSGGDGAAAGVGEQGELDIKVNLDAQDVGLDDGAEASSGLEVDQALDEGAAVGATRRVADDQVEQAVEQVDADAELQGVDRAMWVGWVVRLDHRWLVDGGLVDGGVFAGRVAGGGALDEHHCHQKGREDLGCHLCLSFSVVGDSQRDQGGRSFWIAPCGGEFEGNGG</sequence>
<dbReference type="EMBL" id="LR721777">
    <property type="protein sequence ID" value="VVV78999.1"/>
    <property type="molecule type" value="Genomic_DNA"/>
</dbReference>
<name>A0A5K0YNI3_9MAGN</name>
<dbReference type="Gramene" id="NC12G0189480.1">
    <property type="protein sequence ID" value="NC12G0189480.1:cds"/>
    <property type="gene ID" value="NC12G0189480"/>
</dbReference>
<reference evidence="1" key="1">
    <citation type="submission" date="2019-09" db="EMBL/GenBank/DDBJ databases">
        <authorList>
            <person name="Zhang L."/>
        </authorList>
    </citation>
    <scope>NUCLEOTIDE SEQUENCE</scope>
</reference>